<dbReference type="EMBL" id="VFOQ01000001">
    <property type="protein sequence ID" value="TQL59918.1"/>
    <property type="molecule type" value="Genomic_DNA"/>
</dbReference>
<proteinExistence type="predicted"/>
<comment type="caution">
    <text evidence="2">The sequence shown here is derived from an EMBL/GenBank/DDBJ whole genome shotgun (WGS) entry which is preliminary data.</text>
</comment>
<feature type="signal peptide" evidence="1">
    <location>
        <begin position="1"/>
        <end position="28"/>
    </location>
</feature>
<dbReference type="RefSeq" id="WP_141787877.1">
    <property type="nucleotide sequence ID" value="NZ_BAAAKX010000004.1"/>
</dbReference>
<keyword evidence="3" id="KW-1185">Reference proteome</keyword>
<accession>A0A542ZHT2</accession>
<feature type="chain" id="PRO_5021880133" description="Secreted protein" evidence="1">
    <location>
        <begin position="29"/>
        <end position="116"/>
    </location>
</feature>
<dbReference type="Proteomes" id="UP000319514">
    <property type="component" value="Unassembled WGS sequence"/>
</dbReference>
<reference evidence="2 3" key="1">
    <citation type="submission" date="2019-06" db="EMBL/GenBank/DDBJ databases">
        <title>Sequencing the genomes of 1000 actinobacteria strains.</title>
        <authorList>
            <person name="Klenk H.-P."/>
        </authorList>
    </citation>
    <scope>NUCLEOTIDE SEQUENCE [LARGE SCALE GENOMIC DNA]</scope>
    <source>
        <strain evidence="2 3">DSM 18082</strain>
    </source>
</reference>
<keyword evidence="1" id="KW-0732">Signal</keyword>
<name>A0A542ZHT2_9MICO</name>
<evidence type="ECO:0000313" key="3">
    <source>
        <dbReference type="Proteomes" id="UP000319514"/>
    </source>
</evidence>
<sequence length="116" mass="12165">MVHRRLAALAAATGVAAAMVLGAAPAQAWPGDSTVMTYGDDGCDGDQLATIYALAPNGEWLSGNFGPWGGYALTFTHVPAHGESVRFDVFCGTTGYHSTQRWVNRPSVGTSLHVDL</sequence>
<organism evidence="2 3">
    <name type="scientific">Oryzihumus leptocrescens</name>
    <dbReference type="NCBI Taxonomy" id="297536"/>
    <lineage>
        <taxon>Bacteria</taxon>
        <taxon>Bacillati</taxon>
        <taxon>Actinomycetota</taxon>
        <taxon>Actinomycetes</taxon>
        <taxon>Micrococcales</taxon>
        <taxon>Intrasporangiaceae</taxon>
        <taxon>Oryzihumus</taxon>
    </lineage>
</organism>
<protein>
    <recommendedName>
        <fullName evidence="4">Secreted protein</fullName>
    </recommendedName>
</protein>
<dbReference type="AlphaFoldDB" id="A0A542ZHT2"/>
<evidence type="ECO:0000313" key="2">
    <source>
        <dbReference type="EMBL" id="TQL59918.1"/>
    </source>
</evidence>
<evidence type="ECO:0008006" key="4">
    <source>
        <dbReference type="Google" id="ProtNLM"/>
    </source>
</evidence>
<gene>
    <name evidence="2" type="ORF">FB474_1290</name>
</gene>
<evidence type="ECO:0000256" key="1">
    <source>
        <dbReference type="SAM" id="SignalP"/>
    </source>
</evidence>